<keyword evidence="1" id="KW-0521">NADP</keyword>
<dbReference type="PANTHER" id="PTHR43544">
    <property type="entry name" value="SHORT-CHAIN DEHYDROGENASE/REDUCTASE"/>
    <property type="match status" value="1"/>
</dbReference>
<dbReference type="EMBL" id="MGFD01000028">
    <property type="protein sequence ID" value="OGL98330.1"/>
    <property type="molecule type" value="Genomic_DNA"/>
</dbReference>
<dbReference type="SUPFAM" id="SSF51735">
    <property type="entry name" value="NAD(P)-binding Rossmann-fold domains"/>
    <property type="match status" value="1"/>
</dbReference>
<dbReference type="PANTHER" id="PTHR43544:SF7">
    <property type="entry name" value="NADB-LER2"/>
    <property type="match status" value="1"/>
</dbReference>
<dbReference type="Proteomes" id="UP000177331">
    <property type="component" value="Unassembled WGS sequence"/>
</dbReference>
<dbReference type="InterPro" id="IPR002347">
    <property type="entry name" value="SDR_fam"/>
</dbReference>
<evidence type="ECO:0000256" key="1">
    <source>
        <dbReference type="ARBA" id="ARBA00022857"/>
    </source>
</evidence>
<evidence type="ECO:0000256" key="2">
    <source>
        <dbReference type="ARBA" id="ARBA00023002"/>
    </source>
</evidence>
<dbReference type="InterPro" id="IPR051468">
    <property type="entry name" value="Fungal_SecMetab_SDRs"/>
</dbReference>
<dbReference type="AlphaFoldDB" id="A0A1F7W6D8"/>
<organism evidence="4 5">
    <name type="scientific">Candidatus Uhrbacteria bacterium RIFOXYB2_FULL_45_11</name>
    <dbReference type="NCBI Taxonomy" id="1802421"/>
    <lineage>
        <taxon>Bacteria</taxon>
        <taxon>Candidatus Uhriibacteriota</taxon>
    </lineage>
</organism>
<evidence type="ECO:0000313" key="5">
    <source>
        <dbReference type="Proteomes" id="UP000177331"/>
    </source>
</evidence>
<evidence type="ECO:0008006" key="6">
    <source>
        <dbReference type="Google" id="ProtNLM"/>
    </source>
</evidence>
<dbReference type="STRING" id="1802421.A2318_03120"/>
<sequence length="218" mass="24272">MKTVFITGTSRGIGKALAQLFLKNDFFVIGTSTKGVADFAHENLIMVQLDQTDSASIERCARSAADLGKKIDILINNAALWIEGDYEKEVDIFILRKTLEANLVGIVDLTERLIPLMNENGHIINVSSRQGSFGYITAMFTTSYSISKAALNMYTRALAYRLADRVTVSAIHPGYVKTDMNEGEGELEPEEAAKDIYELALRDVDTGKFWYKGEVFPW</sequence>
<reference evidence="4 5" key="1">
    <citation type="journal article" date="2016" name="Nat. Commun.">
        <title>Thousands of microbial genomes shed light on interconnected biogeochemical processes in an aquifer system.</title>
        <authorList>
            <person name="Anantharaman K."/>
            <person name="Brown C.T."/>
            <person name="Hug L.A."/>
            <person name="Sharon I."/>
            <person name="Castelle C.J."/>
            <person name="Probst A.J."/>
            <person name="Thomas B.C."/>
            <person name="Singh A."/>
            <person name="Wilkins M.J."/>
            <person name="Karaoz U."/>
            <person name="Brodie E.L."/>
            <person name="Williams K.H."/>
            <person name="Hubbard S.S."/>
            <person name="Banfield J.F."/>
        </authorList>
    </citation>
    <scope>NUCLEOTIDE SEQUENCE [LARGE SCALE GENOMIC DNA]</scope>
</reference>
<gene>
    <name evidence="4" type="ORF">A2318_03120</name>
</gene>
<comment type="similarity">
    <text evidence="3">Belongs to the short-chain dehydrogenases/reductases (SDR) family.</text>
</comment>
<name>A0A1F7W6D8_9BACT</name>
<dbReference type="InterPro" id="IPR036291">
    <property type="entry name" value="NAD(P)-bd_dom_sf"/>
</dbReference>
<dbReference type="Pfam" id="PF00106">
    <property type="entry name" value="adh_short"/>
    <property type="match status" value="1"/>
</dbReference>
<dbReference type="GO" id="GO:0005737">
    <property type="term" value="C:cytoplasm"/>
    <property type="evidence" value="ECO:0007669"/>
    <property type="project" value="TreeGrafter"/>
</dbReference>
<keyword evidence="2" id="KW-0560">Oxidoreductase</keyword>
<accession>A0A1F7W6D8</accession>
<dbReference type="PRINTS" id="PR00080">
    <property type="entry name" value="SDRFAMILY"/>
</dbReference>
<comment type="caution">
    <text evidence="4">The sequence shown here is derived from an EMBL/GenBank/DDBJ whole genome shotgun (WGS) entry which is preliminary data.</text>
</comment>
<evidence type="ECO:0000256" key="3">
    <source>
        <dbReference type="RuleBase" id="RU000363"/>
    </source>
</evidence>
<dbReference type="Gene3D" id="3.40.50.720">
    <property type="entry name" value="NAD(P)-binding Rossmann-like Domain"/>
    <property type="match status" value="1"/>
</dbReference>
<evidence type="ECO:0000313" key="4">
    <source>
        <dbReference type="EMBL" id="OGL98330.1"/>
    </source>
</evidence>
<dbReference type="GO" id="GO:0016491">
    <property type="term" value="F:oxidoreductase activity"/>
    <property type="evidence" value="ECO:0007669"/>
    <property type="project" value="UniProtKB-KW"/>
</dbReference>
<dbReference type="PRINTS" id="PR00081">
    <property type="entry name" value="GDHRDH"/>
</dbReference>
<protein>
    <recommendedName>
        <fullName evidence="6">Short-chain dehydrogenase</fullName>
    </recommendedName>
</protein>
<proteinExistence type="inferred from homology"/>